<name>A0AAD4DIY3_9FUNG</name>
<evidence type="ECO:0000256" key="2">
    <source>
        <dbReference type="SAM" id="Phobius"/>
    </source>
</evidence>
<dbReference type="AlphaFoldDB" id="A0AAD4DIY3"/>
<keyword evidence="4" id="KW-1185">Reference proteome</keyword>
<dbReference type="Proteomes" id="UP001194580">
    <property type="component" value="Unassembled WGS sequence"/>
</dbReference>
<evidence type="ECO:0000313" key="3">
    <source>
        <dbReference type="EMBL" id="KAG0277708.1"/>
    </source>
</evidence>
<dbReference type="EMBL" id="JAAAIL010000254">
    <property type="protein sequence ID" value="KAG0277708.1"/>
    <property type="molecule type" value="Genomic_DNA"/>
</dbReference>
<gene>
    <name evidence="3" type="ORF">BGZ95_005485</name>
</gene>
<sequence length="636" mass="69116">MGQLELECITLSGSRFVGMSYTLPTAEAASFNFGGSSNYSHVAFVQSNLNPKSLLDLTWSLVSIWPRKISYISDHYSSLTCHSDPNTGVFTMMSNFSANNIPSNLKFEASTLRQPGGFQYNPKTDQWSEFGVSPGYLWGNVSATSDLFTWPGTSTLYQASIGNAVTGINFGMLPDASAAAGGAAGGSATFVNVANYTLDPTKHGYPIKLTYANNSIYHLGRFIVDRSSAEFSYFLTRIPLQSTDGQSFKLPTAELVVFDAAAIKDCQMEATKIWYSASSATLYFICWKPQYPQDRSGTGPGVMAISRFRDGDKGLELPVYVTYPSNYGMVQPIEQEQGQSSGSSVTQSNRWIYLGGIYGKQSEITPNPDGGVTPRVGDSITTYLKISEPYGFTAPSNAPDTSYKPIYTEAITAGVILGVILILIAVLFRPVRRRLPGWREKWAVFKAQTWPRWKRRIRLKLIEILREDNDTGNKKDQDEEALAGKTVISKDGGADENEFNIKMEEHSMTTLDLEGRDKILVTDDMDLSGLDSVPVMDLATGYMNGIRLEMHPRPGVVTTLAGNEGRKYSSSLPSSSDDGGSTFGGDVSSVPPRPPGHMSSSLTAASAPSLRDLEEGSSDGTPAATEAPRAPHTIQP</sequence>
<keyword evidence="2" id="KW-0472">Membrane</keyword>
<evidence type="ECO:0000256" key="1">
    <source>
        <dbReference type="SAM" id="MobiDB-lite"/>
    </source>
</evidence>
<proteinExistence type="predicted"/>
<organism evidence="3 4">
    <name type="scientific">Linnemannia exigua</name>
    <dbReference type="NCBI Taxonomy" id="604196"/>
    <lineage>
        <taxon>Eukaryota</taxon>
        <taxon>Fungi</taxon>
        <taxon>Fungi incertae sedis</taxon>
        <taxon>Mucoromycota</taxon>
        <taxon>Mortierellomycotina</taxon>
        <taxon>Mortierellomycetes</taxon>
        <taxon>Mortierellales</taxon>
        <taxon>Mortierellaceae</taxon>
        <taxon>Linnemannia</taxon>
    </lineage>
</organism>
<feature type="region of interest" description="Disordered" evidence="1">
    <location>
        <begin position="560"/>
        <end position="636"/>
    </location>
</feature>
<feature type="transmembrane region" description="Helical" evidence="2">
    <location>
        <begin position="410"/>
        <end position="431"/>
    </location>
</feature>
<keyword evidence="2" id="KW-0812">Transmembrane</keyword>
<reference evidence="3" key="1">
    <citation type="journal article" date="2020" name="Fungal Divers.">
        <title>Resolving the Mortierellaceae phylogeny through synthesis of multi-gene phylogenetics and phylogenomics.</title>
        <authorList>
            <person name="Vandepol N."/>
            <person name="Liber J."/>
            <person name="Desiro A."/>
            <person name="Na H."/>
            <person name="Kennedy M."/>
            <person name="Barry K."/>
            <person name="Grigoriev I.V."/>
            <person name="Miller A.N."/>
            <person name="O'Donnell K."/>
            <person name="Stajich J.E."/>
            <person name="Bonito G."/>
        </authorList>
    </citation>
    <scope>NUCLEOTIDE SEQUENCE</scope>
    <source>
        <strain evidence="3">NRRL 28262</strain>
    </source>
</reference>
<protein>
    <submittedName>
        <fullName evidence="3">Uncharacterized protein</fullName>
    </submittedName>
</protein>
<evidence type="ECO:0000313" key="4">
    <source>
        <dbReference type="Proteomes" id="UP001194580"/>
    </source>
</evidence>
<keyword evidence="2" id="KW-1133">Transmembrane helix</keyword>
<feature type="compositionally biased region" description="Low complexity" evidence="1">
    <location>
        <begin position="599"/>
        <end position="610"/>
    </location>
</feature>
<accession>A0AAD4DIY3</accession>
<comment type="caution">
    <text evidence="3">The sequence shown here is derived from an EMBL/GenBank/DDBJ whole genome shotgun (WGS) entry which is preliminary data.</text>
</comment>
<feature type="compositionally biased region" description="Low complexity" evidence="1">
    <location>
        <begin position="569"/>
        <end position="589"/>
    </location>
</feature>